<keyword evidence="6" id="KW-1185">Reference proteome</keyword>
<evidence type="ECO:0000313" key="6">
    <source>
        <dbReference type="Proteomes" id="UP001305779"/>
    </source>
</evidence>
<dbReference type="PANTHER" id="PTHR45348:SF2">
    <property type="entry name" value="ZINC-TYPE ALCOHOL DEHYDROGENASE-LIKE PROTEIN C2E1P3.01"/>
    <property type="match status" value="1"/>
</dbReference>
<dbReference type="EMBL" id="JAXOVC010000012">
    <property type="protein sequence ID" value="KAK4495548.1"/>
    <property type="molecule type" value="Genomic_DNA"/>
</dbReference>
<gene>
    <name evidence="5" type="ORF">PRZ48_013880</name>
</gene>
<evidence type="ECO:0000313" key="5">
    <source>
        <dbReference type="EMBL" id="KAK4495548.1"/>
    </source>
</evidence>
<evidence type="ECO:0000259" key="4">
    <source>
        <dbReference type="SMART" id="SM00829"/>
    </source>
</evidence>
<comment type="subunit">
    <text evidence="2">Monomer.</text>
</comment>
<reference evidence="5 6" key="1">
    <citation type="journal article" date="2023" name="G3 (Bethesda)">
        <title>A chromosome-level genome assembly of Zasmidium syzygii isolated from banana leaves.</title>
        <authorList>
            <person name="van Westerhoven A.C."/>
            <person name="Mehrabi R."/>
            <person name="Talebi R."/>
            <person name="Steentjes M.B.F."/>
            <person name="Corcolon B."/>
            <person name="Chong P.A."/>
            <person name="Kema G.H.J."/>
            <person name="Seidl M.F."/>
        </authorList>
    </citation>
    <scope>NUCLEOTIDE SEQUENCE [LARGE SCALE GENOMIC DNA]</scope>
    <source>
        <strain evidence="5 6">P124</strain>
    </source>
</reference>
<comment type="caution">
    <text evidence="5">The sequence shown here is derived from an EMBL/GenBank/DDBJ whole genome shotgun (WGS) entry which is preliminary data.</text>
</comment>
<comment type="similarity">
    <text evidence="1">Belongs to the zinc-containing alcohol dehydrogenase family.</text>
</comment>
<dbReference type="Pfam" id="PF08240">
    <property type="entry name" value="ADH_N"/>
    <property type="match status" value="1"/>
</dbReference>
<evidence type="ECO:0000256" key="3">
    <source>
        <dbReference type="ARBA" id="ARBA00023002"/>
    </source>
</evidence>
<dbReference type="PANTHER" id="PTHR45348">
    <property type="entry name" value="HYPOTHETICAL OXIDOREDUCTASE (EUROFUNG)"/>
    <property type="match status" value="1"/>
</dbReference>
<evidence type="ECO:0000256" key="2">
    <source>
        <dbReference type="ARBA" id="ARBA00011245"/>
    </source>
</evidence>
<dbReference type="SMART" id="SM00829">
    <property type="entry name" value="PKS_ER"/>
    <property type="match status" value="1"/>
</dbReference>
<dbReference type="InterPro" id="IPR011032">
    <property type="entry name" value="GroES-like_sf"/>
</dbReference>
<dbReference type="InterPro" id="IPR036291">
    <property type="entry name" value="NAD(P)-bd_dom_sf"/>
</dbReference>
<dbReference type="Proteomes" id="UP001305779">
    <property type="component" value="Unassembled WGS sequence"/>
</dbReference>
<dbReference type="SUPFAM" id="SSF50129">
    <property type="entry name" value="GroES-like"/>
    <property type="match status" value="1"/>
</dbReference>
<proteinExistence type="inferred from homology"/>
<protein>
    <recommendedName>
        <fullName evidence="4">Enoyl reductase (ER) domain-containing protein</fullName>
    </recommendedName>
</protein>
<feature type="domain" description="Enoyl reductase (ER)" evidence="4">
    <location>
        <begin position="11"/>
        <end position="337"/>
    </location>
</feature>
<dbReference type="Gene3D" id="3.90.180.10">
    <property type="entry name" value="Medium-chain alcohol dehydrogenases, catalytic domain"/>
    <property type="match status" value="1"/>
</dbReference>
<dbReference type="Gene3D" id="3.40.50.720">
    <property type="entry name" value="NAD(P)-binding Rossmann-like Domain"/>
    <property type="match status" value="1"/>
</dbReference>
<name>A0ABR0E2U1_ZASCE</name>
<dbReference type="SUPFAM" id="SSF51735">
    <property type="entry name" value="NAD(P)-binding Rossmann-fold domains"/>
    <property type="match status" value="1"/>
</dbReference>
<organism evidence="5 6">
    <name type="scientific">Zasmidium cellare</name>
    <name type="common">Wine cellar mold</name>
    <name type="synonym">Racodium cellare</name>
    <dbReference type="NCBI Taxonomy" id="395010"/>
    <lineage>
        <taxon>Eukaryota</taxon>
        <taxon>Fungi</taxon>
        <taxon>Dikarya</taxon>
        <taxon>Ascomycota</taxon>
        <taxon>Pezizomycotina</taxon>
        <taxon>Dothideomycetes</taxon>
        <taxon>Dothideomycetidae</taxon>
        <taxon>Mycosphaerellales</taxon>
        <taxon>Mycosphaerellaceae</taxon>
        <taxon>Zasmidium</taxon>
    </lineage>
</organism>
<dbReference type="CDD" id="cd08249">
    <property type="entry name" value="enoyl_reductase_like"/>
    <property type="match status" value="1"/>
</dbReference>
<sequence length="340" mass="36060">MPSNTAAWIKAPKERFQVEEAPYTSPGAKEIIVKTAAVAINPLEYKIQDYNPPVGGNEIKYPTILGSDLAGTVVELGSAVSKWKVGDRVMAHTFGAVIGKPAQAAFQEHVVLADWLPTPVPDDIALDKAVVLPLACDTATAGLFLQLGLDVSGLGNGRSAGEVLLLWGGSSSVGCVAIQMARAAGYEVFATASPRNHEFCRSLGATQVYDYGKSDVEAEILTALKGKKVVGALDCIADNEKTVPALGRILTEVEGKKKIVAVLQPGEIDGVEVQRVSIPDLFRSEHYDQVHAWLASALKDGVLRCKPDPIIIGKGLESIQEGIDTLRKGVSAAKVVVKLE</sequence>
<keyword evidence="3" id="KW-0560">Oxidoreductase</keyword>
<dbReference type="InterPro" id="IPR013154">
    <property type="entry name" value="ADH-like_N"/>
</dbReference>
<dbReference type="InterPro" id="IPR047122">
    <property type="entry name" value="Trans-enoyl_RdTase-like"/>
</dbReference>
<evidence type="ECO:0000256" key="1">
    <source>
        <dbReference type="ARBA" id="ARBA00008072"/>
    </source>
</evidence>
<accession>A0ABR0E2U1</accession>
<dbReference type="Pfam" id="PF00107">
    <property type="entry name" value="ADH_zinc_N"/>
    <property type="match status" value="1"/>
</dbReference>
<dbReference type="InterPro" id="IPR013149">
    <property type="entry name" value="ADH-like_C"/>
</dbReference>
<dbReference type="InterPro" id="IPR020843">
    <property type="entry name" value="ER"/>
</dbReference>